<reference evidence="1" key="1">
    <citation type="journal article" date="2014" name="Int. J. Syst. Evol. Microbiol.">
        <title>Complete genome of a new Firmicutes species belonging to the dominant human colonic microbiota ('Ruminococcus bicirculans') reveals two chromosomes and a selective capacity to utilize plant glucans.</title>
        <authorList>
            <consortium name="NISC Comparative Sequencing Program"/>
            <person name="Wegmann U."/>
            <person name="Louis P."/>
            <person name="Goesmann A."/>
            <person name="Henrissat B."/>
            <person name="Duncan S.H."/>
            <person name="Flint H.J."/>
        </authorList>
    </citation>
    <scope>NUCLEOTIDE SEQUENCE</scope>
    <source>
        <strain evidence="1">NBRC 109915</strain>
    </source>
</reference>
<protein>
    <recommendedName>
        <fullName evidence="3">HipA-like C-terminal domain-containing protein</fullName>
    </recommendedName>
</protein>
<reference evidence="1" key="2">
    <citation type="submission" date="2023-01" db="EMBL/GenBank/DDBJ databases">
        <title>Draft genome sequence of Sulfitobacter pacificus strain NBRC 109915.</title>
        <authorList>
            <person name="Sun Q."/>
            <person name="Mori K."/>
        </authorList>
    </citation>
    <scope>NUCLEOTIDE SEQUENCE</scope>
    <source>
        <strain evidence="1">NBRC 109915</strain>
    </source>
</reference>
<evidence type="ECO:0000313" key="1">
    <source>
        <dbReference type="EMBL" id="GLQ25785.1"/>
    </source>
</evidence>
<evidence type="ECO:0008006" key="3">
    <source>
        <dbReference type="Google" id="ProtNLM"/>
    </source>
</evidence>
<accession>A0ABQ5VE68</accession>
<comment type="caution">
    <text evidence="1">The sequence shown here is derived from an EMBL/GenBank/DDBJ whole genome shotgun (WGS) entry which is preliminary data.</text>
</comment>
<gene>
    <name evidence="1" type="ORF">GCM10007927_05880</name>
</gene>
<proteinExistence type="predicted"/>
<evidence type="ECO:0000313" key="2">
    <source>
        <dbReference type="Proteomes" id="UP001161388"/>
    </source>
</evidence>
<keyword evidence="2" id="KW-1185">Reference proteome</keyword>
<sequence length="276" mass="30334">MVELVSVMGGLLPFKQGNLNQTFKALVQPKGFNAPFSAIVKDLPIRELFNELVSFVVLRALGLPIPSVYLGMVGGETQHLSKAPSLGNGSKLVYVSEEIPSPSLKMAMGWRDGQSEEACMACLSKFVPQIACWDKLGELYAFDTWLANTDRNLGNIVFGGKGSDGEPKVWLIDHGRSFTGEAWKPGDLVPEKSFTNMLKVWATPFLTTVQKDLCLLSTEMFVENAKRIDVNEPIDFYTNAFGLSEADKVAAKNFLIVRLGKVSEHAKDALVMETIL</sequence>
<organism evidence="1 2">
    <name type="scientific">Sulfitobacter pacificus</name>
    <dbReference type="NCBI Taxonomy" id="1499314"/>
    <lineage>
        <taxon>Bacteria</taxon>
        <taxon>Pseudomonadati</taxon>
        <taxon>Pseudomonadota</taxon>
        <taxon>Alphaproteobacteria</taxon>
        <taxon>Rhodobacterales</taxon>
        <taxon>Roseobacteraceae</taxon>
        <taxon>Sulfitobacter</taxon>
    </lineage>
</organism>
<dbReference type="EMBL" id="BSNL01000001">
    <property type="protein sequence ID" value="GLQ25785.1"/>
    <property type="molecule type" value="Genomic_DNA"/>
</dbReference>
<name>A0ABQ5VE68_9RHOB</name>
<dbReference type="Proteomes" id="UP001161388">
    <property type="component" value="Unassembled WGS sequence"/>
</dbReference>
<dbReference type="RefSeq" id="WP_284370397.1">
    <property type="nucleotide sequence ID" value="NZ_BSNL01000001.1"/>
</dbReference>